<dbReference type="RefSeq" id="WP_203765444.1">
    <property type="nucleotide sequence ID" value="NZ_BOMQ01000011.1"/>
</dbReference>
<dbReference type="Gene3D" id="3.40.50.1820">
    <property type="entry name" value="alpha/beta hydrolase"/>
    <property type="match status" value="1"/>
</dbReference>
<keyword evidence="1" id="KW-0732">Signal</keyword>
<dbReference type="Proteomes" id="UP000647172">
    <property type="component" value="Unassembled WGS sequence"/>
</dbReference>
<keyword evidence="4" id="KW-1185">Reference proteome</keyword>
<feature type="signal peptide" evidence="1">
    <location>
        <begin position="1"/>
        <end position="28"/>
    </location>
</feature>
<evidence type="ECO:0000313" key="3">
    <source>
        <dbReference type="EMBL" id="GIE47410.1"/>
    </source>
</evidence>
<name>A0A919JDJ6_9ACTN</name>
<dbReference type="Pfam" id="PF24096">
    <property type="entry name" value="DUF7379"/>
    <property type="match status" value="1"/>
</dbReference>
<dbReference type="EMBL" id="BOMQ01000011">
    <property type="protein sequence ID" value="GIE47410.1"/>
    <property type="molecule type" value="Genomic_DNA"/>
</dbReference>
<gene>
    <name evidence="3" type="ORF">Ani05nite_09440</name>
</gene>
<evidence type="ECO:0000313" key="4">
    <source>
        <dbReference type="Proteomes" id="UP000647172"/>
    </source>
</evidence>
<reference evidence="3" key="1">
    <citation type="submission" date="2021-01" db="EMBL/GenBank/DDBJ databases">
        <title>Whole genome shotgun sequence of Actinoplanes nipponensis NBRC 14063.</title>
        <authorList>
            <person name="Komaki H."/>
            <person name="Tamura T."/>
        </authorList>
    </citation>
    <scope>NUCLEOTIDE SEQUENCE</scope>
    <source>
        <strain evidence="3">NBRC 14063</strain>
    </source>
</reference>
<proteinExistence type="predicted"/>
<accession>A0A919JDJ6</accession>
<comment type="caution">
    <text evidence="3">The sequence shown here is derived from an EMBL/GenBank/DDBJ whole genome shotgun (WGS) entry which is preliminary data.</text>
</comment>
<evidence type="ECO:0000256" key="1">
    <source>
        <dbReference type="SAM" id="SignalP"/>
    </source>
</evidence>
<protein>
    <recommendedName>
        <fullName evidence="2">DUF7379 domain-containing protein</fullName>
    </recommendedName>
</protein>
<dbReference type="SUPFAM" id="SSF53474">
    <property type="entry name" value="alpha/beta-Hydrolases"/>
    <property type="match status" value="1"/>
</dbReference>
<feature type="chain" id="PRO_5037226851" description="DUF7379 domain-containing protein" evidence="1">
    <location>
        <begin position="29"/>
        <end position="304"/>
    </location>
</feature>
<dbReference type="AlphaFoldDB" id="A0A919JDJ6"/>
<feature type="domain" description="DUF7379" evidence="2">
    <location>
        <begin position="83"/>
        <end position="192"/>
    </location>
</feature>
<dbReference type="InterPro" id="IPR055803">
    <property type="entry name" value="DUF7379"/>
</dbReference>
<sequence length="304" mass="33206">MRQALLAIVAIAAAGAATLGVPSPAAQAATPTAARAATPAAELRAAAGPRRNDSATEAVYFIHGFDSSRRGGGYNCGSYWKGALNGFRKGGWKGKLVTFGYYRTDRGCTVEHPGTRSTPIRTVGQKLAWDIYNRYSRHGKSVDVVAHSMGGLVIRSALTQVQKRAKGWPPYLYVEDVTTISTPHTGTNWARRCTPVQCRDMRPRSGFLKGLYQSPQSRQGTDWTLIGASDDDVVTTGSALGMKAGHKVIYAGKQGLEHGTLHNRATGSFKMRYWNYYAKKWSGWVRGAAPVVVAKNASYFWWKW</sequence>
<organism evidence="3 4">
    <name type="scientific">Actinoplanes nipponensis</name>
    <dbReference type="NCBI Taxonomy" id="135950"/>
    <lineage>
        <taxon>Bacteria</taxon>
        <taxon>Bacillati</taxon>
        <taxon>Actinomycetota</taxon>
        <taxon>Actinomycetes</taxon>
        <taxon>Micromonosporales</taxon>
        <taxon>Micromonosporaceae</taxon>
        <taxon>Actinoplanes</taxon>
    </lineage>
</organism>
<dbReference type="InterPro" id="IPR029058">
    <property type="entry name" value="AB_hydrolase_fold"/>
</dbReference>
<evidence type="ECO:0000259" key="2">
    <source>
        <dbReference type="Pfam" id="PF24096"/>
    </source>
</evidence>